<evidence type="ECO:0000313" key="3">
    <source>
        <dbReference type="Proteomes" id="UP000003704"/>
    </source>
</evidence>
<keyword evidence="3" id="KW-1185">Reference proteome</keyword>
<protein>
    <submittedName>
        <fullName evidence="2">Uncharacterized protein</fullName>
    </submittedName>
</protein>
<dbReference type="EMBL" id="AKGD01000001">
    <property type="protein sequence ID" value="EIT70042.1"/>
    <property type="molecule type" value="Genomic_DNA"/>
</dbReference>
<dbReference type="EMBL" id="AKGD01000001">
    <property type="protein sequence ID" value="EIT70229.1"/>
    <property type="molecule type" value="Genomic_DNA"/>
</dbReference>
<accession>I7ZEA5</accession>
<organism evidence="2 3">
    <name type="scientific">Hydrocarboniphaga effusa AP103</name>
    <dbReference type="NCBI Taxonomy" id="1172194"/>
    <lineage>
        <taxon>Bacteria</taxon>
        <taxon>Pseudomonadati</taxon>
        <taxon>Pseudomonadota</taxon>
        <taxon>Gammaproteobacteria</taxon>
        <taxon>Nevskiales</taxon>
        <taxon>Nevskiaceae</taxon>
        <taxon>Hydrocarboniphaga</taxon>
    </lineage>
</organism>
<comment type="caution">
    <text evidence="2">The sequence shown here is derived from an EMBL/GenBank/DDBJ whole genome shotgun (WGS) entry which is preliminary data.</text>
</comment>
<dbReference type="AlphaFoldDB" id="I7ZEA5"/>
<name>I7ZEA5_9GAMM</name>
<reference evidence="2 3" key="1">
    <citation type="journal article" date="2012" name="J. Bacteriol.">
        <title>Genome Sequence of n-Alkane-Degrading Hydrocarboniphaga effusa Strain AP103T (ATCC BAA-332T).</title>
        <authorList>
            <person name="Chang H.K."/>
            <person name="Zylstra G.J."/>
            <person name="Chae J.C."/>
        </authorList>
    </citation>
    <scope>NUCLEOTIDE SEQUENCE [LARGE SCALE GENOMIC DNA]</scope>
    <source>
        <strain evidence="2 3">AP103</strain>
    </source>
</reference>
<proteinExistence type="predicted"/>
<dbReference type="Proteomes" id="UP000003704">
    <property type="component" value="Unassembled WGS sequence"/>
</dbReference>
<gene>
    <name evidence="1" type="ORF">WQQ_01790</name>
    <name evidence="2" type="ORF">WQQ_03660</name>
</gene>
<reference evidence="2" key="2">
    <citation type="submission" date="2012-05" db="EMBL/GenBank/DDBJ databases">
        <authorList>
            <person name="Park J.-H."/>
            <person name="Zylstra G.J."/>
            <person name="Chae J.-C."/>
        </authorList>
    </citation>
    <scope>NUCLEOTIDE SEQUENCE</scope>
    <source>
        <strain evidence="2">AP103</strain>
    </source>
</reference>
<sequence>MSECDRLLVGAAFVSGSAIFKAVEMFHFGAPFFSGPGAFAKGRD</sequence>
<evidence type="ECO:0000313" key="1">
    <source>
        <dbReference type="EMBL" id="EIT70042.1"/>
    </source>
</evidence>
<evidence type="ECO:0000313" key="2">
    <source>
        <dbReference type="EMBL" id="EIT70229.1"/>
    </source>
</evidence>